<gene>
    <name evidence="7" type="ORF">RGD00_07545</name>
</gene>
<keyword evidence="4 6" id="KW-1133">Transmembrane helix</keyword>
<evidence type="ECO:0000313" key="7">
    <source>
        <dbReference type="EMBL" id="MDR5652452.1"/>
    </source>
</evidence>
<feature type="transmembrane region" description="Helical" evidence="6">
    <location>
        <begin position="15"/>
        <end position="37"/>
    </location>
</feature>
<accession>A0ABU1F6F3</accession>
<proteinExistence type="predicted"/>
<organism evidence="7 8">
    <name type="scientific">Ruixingdingia sedimenti</name>
    <dbReference type="NCBI Taxonomy" id="3073604"/>
    <lineage>
        <taxon>Bacteria</taxon>
        <taxon>Pseudomonadati</taxon>
        <taxon>Pseudomonadota</taxon>
        <taxon>Alphaproteobacteria</taxon>
        <taxon>Rhodobacterales</taxon>
        <taxon>Paracoccaceae</taxon>
        <taxon>Ruixingdingia</taxon>
    </lineage>
</organism>
<feature type="transmembrane region" description="Helical" evidence="6">
    <location>
        <begin position="139"/>
        <end position="156"/>
    </location>
</feature>
<dbReference type="PANTHER" id="PTHR30482:SF20">
    <property type="entry name" value="HIGH-AFFINITY BRANCHED-CHAIN AMINO ACID TRANSPORT SYSTEM PERMEASE PROTEIN LIVM"/>
    <property type="match status" value="1"/>
</dbReference>
<comment type="subcellular location">
    <subcellularLocation>
        <location evidence="1">Cell membrane</location>
        <topology evidence="1">Multi-pass membrane protein</topology>
    </subcellularLocation>
</comment>
<keyword evidence="2" id="KW-1003">Cell membrane</keyword>
<dbReference type="InterPro" id="IPR043428">
    <property type="entry name" value="LivM-like"/>
</dbReference>
<sequence>MPDKPMTPAARLAKYWFPVLALILPLLAVVVVADLFGSVMLQRTVTEALIRVVVVVGIYIFVGNSGIISFGSVTFMAIAAYATGWQTCCSMLKPITMPGLPEFLRDATYPLFPAALTSVALAALVAFVTGLVLMRMGGLAASISTLAVLFIINVVYSNWESVTMGTASMVGLPRYVTAWIALGAAVVAIVVAWVYQKSPLGLAIRATRADEVAAQACGVSLYWPRLLAFTLSGAVMGLGGVLTAHFLGTVSINFFFLKLTFLALAMLVVGGMGSLAGAVVGVAAVSIIIDVFRRMEAGVSLGGTTLALPAGTQELVLAVVMLAILIFRKDGIMGGQEFHWRGFRGKKAAIDTSLAGEGPK</sequence>
<evidence type="ECO:0000256" key="6">
    <source>
        <dbReference type="SAM" id="Phobius"/>
    </source>
</evidence>
<keyword evidence="8" id="KW-1185">Reference proteome</keyword>
<evidence type="ECO:0000256" key="3">
    <source>
        <dbReference type="ARBA" id="ARBA00022692"/>
    </source>
</evidence>
<dbReference type="EMBL" id="JAVKPH010000006">
    <property type="protein sequence ID" value="MDR5652452.1"/>
    <property type="molecule type" value="Genomic_DNA"/>
</dbReference>
<feature type="transmembrane region" description="Helical" evidence="6">
    <location>
        <begin position="176"/>
        <end position="195"/>
    </location>
</feature>
<evidence type="ECO:0000256" key="1">
    <source>
        <dbReference type="ARBA" id="ARBA00004651"/>
    </source>
</evidence>
<protein>
    <submittedName>
        <fullName evidence="7">Branched-chain amino acid ABC transporter permease</fullName>
    </submittedName>
</protein>
<feature type="transmembrane region" description="Helical" evidence="6">
    <location>
        <begin position="111"/>
        <end position="132"/>
    </location>
</feature>
<evidence type="ECO:0000256" key="4">
    <source>
        <dbReference type="ARBA" id="ARBA00022989"/>
    </source>
</evidence>
<evidence type="ECO:0000313" key="8">
    <source>
        <dbReference type="Proteomes" id="UP001247754"/>
    </source>
</evidence>
<feature type="transmembrane region" description="Helical" evidence="6">
    <location>
        <begin position="259"/>
        <end position="292"/>
    </location>
</feature>
<keyword evidence="5 6" id="KW-0472">Membrane</keyword>
<reference evidence="7 8" key="1">
    <citation type="submission" date="2023-09" db="EMBL/GenBank/DDBJ databases">
        <title>Xinfangfangia sedmenti sp. nov., isolated the sedment.</title>
        <authorList>
            <person name="Xu L."/>
        </authorList>
    </citation>
    <scope>NUCLEOTIDE SEQUENCE [LARGE SCALE GENOMIC DNA]</scope>
    <source>
        <strain evidence="7 8">LG-4</strain>
    </source>
</reference>
<dbReference type="Proteomes" id="UP001247754">
    <property type="component" value="Unassembled WGS sequence"/>
</dbReference>
<evidence type="ECO:0000256" key="5">
    <source>
        <dbReference type="ARBA" id="ARBA00023136"/>
    </source>
</evidence>
<comment type="caution">
    <text evidence="7">The sequence shown here is derived from an EMBL/GenBank/DDBJ whole genome shotgun (WGS) entry which is preliminary data.</text>
</comment>
<feature type="transmembrane region" description="Helical" evidence="6">
    <location>
        <begin position="226"/>
        <end position="247"/>
    </location>
</feature>
<dbReference type="PANTHER" id="PTHR30482">
    <property type="entry name" value="HIGH-AFFINITY BRANCHED-CHAIN AMINO ACID TRANSPORT SYSTEM PERMEASE"/>
    <property type="match status" value="1"/>
</dbReference>
<evidence type="ECO:0000256" key="2">
    <source>
        <dbReference type="ARBA" id="ARBA00022475"/>
    </source>
</evidence>
<dbReference type="Pfam" id="PF02653">
    <property type="entry name" value="BPD_transp_2"/>
    <property type="match status" value="1"/>
</dbReference>
<feature type="transmembrane region" description="Helical" evidence="6">
    <location>
        <begin position="304"/>
        <end position="327"/>
    </location>
</feature>
<name>A0ABU1F6F3_9RHOB</name>
<feature type="transmembrane region" description="Helical" evidence="6">
    <location>
        <begin position="49"/>
        <end position="82"/>
    </location>
</feature>
<dbReference type="InterPro" id="IPR001851">
    <property type="entry name" value="ABC_transp_permease"/>
</dbReference>
<keyword evidence="3 6" id="KW-0812">Transmembrane</keyword>
<dbReference type="CDD" id="cd06581">
    <property type="entry name" value="TM_PBP1_LivM_like"/>
    <property type="match status" value="1"/>
</dbReference>
<dbReference type="RefSeq" id="WP_310456698.1">
    <property type="nucleotide sequence ID" value="NZ_JAVKPH010000006.1"/>
</dbReference>